<protein>
    <recommendedName>
        <fullName evidence="3">Carboxylic ester hydrolase</fullName>
        <ecNumber evidence="3">3.1.1.-</ecNumber>
    </recommendedName>
</protein>
<dbReference type="InterPro" id="IPR019826">
    <property type="entry name" value="Carboxylesterase_B_AS"/>
</dbReference>
<dbReference type="PANTHER" id="PTHR11559">
    <property type="entry name" value="CARBOXYLESTERASE"/>
    <property type="match status" value="1"/>
</dbReference>
<dbReference type="PROSITE" id="PS00122">
    <property type="entry name" value="CARBOXYLESTERASE_B_1"/>
    <property type="match status" value="1"/>
</dbReference>
<evidence type="ECO:0000313" key="6">
    <source>
        <dbReference type="Proteomes" id="UP000641514"/>
    </source>
</evidence>
<dbReference type="AlphaFoldDB" id="A0A916UHA5"/>
<proteinExistence type="inferred from homology"/>
<evidence type="ECO:0000313" key="5">
    <source>
        <dbReference type="EMBL" id="GGC72887.1"/>
    </source>
</evidence>
<dbReference type="Pfam" id="PF00135">
    <property type="entry name" value="COesterase"/>
    <property type="match status" value="1"/>
</dbReference>
<keyword evidence="6" id="KW-1185">Reference proteome</keyword>
<sequence length="495" mass="53909">MDITTKGGVVRGRRDGDVVTWRGIPYAEPPVGELRFRAPVPSEPWSGVRDAAEFGSIPPQEVKKTFTNSDDVGVSEDCLTINVSAPARTSAAPLPVMVYIYGGSFTSGSSALDVYDGSVLAANGDVVYVSFNYRLGALGFLDFSAYNSSRRQFDTNVGLLDQVAALEWVRDNISAFGGDPDNVTLFGESAGAISVAALMTIPRTRGLFAKAIMQSPAMDTTYDRDRSRAVAAEFLDILNVCEDHAAEALGRIPAEEFVHAADELKQRRLQSTPGAMTFSLVLDDVVRERPGDVFRRGGAHPVPLIIGTTDREGALFAKTGDVIPTTEPQIERMFAETDPGKRDAVVSAYPGYPARPAATDIGGDVLFWHPTVEAAAGHSDVAPTFMYRYDFAPRMLRILRMGATHATDLPAVFGTLDSRAAKVLTSVGGKNQLASVSQRMQRRWVNFAYTGSPDVGWPTYDVDTRSTKIFDTNERVDDDPRAERRTAWSGYHNYR</sequence>
<accession>A0A916UHA5</accession>
<comment type="similarity">
    <text evidence="1 3">Belongs to the type-B carboxylesterase/lipase family.</text>
</comment>
<reference evidence="5" key="1">
    <citation type="journal article" date="2014" name="Int. J. Syst. Evol. Microbiol.">
        <title>Complete genome sequence of Corynebacterium casei LMG S-19264T (=DSM 44701T), isolated from a smear-ripened cheese.</title>
        <authorList>
            <consortium name="US DOE Joint Genome Institute (JGI-PGF)"/>
            <person name="Walter F."/>
            <person name="Albersmeier A."/>
            <person name="Kalinowski J."/>
            <person name="Ruckert C."/>
        </authorList>
    </citation>
    <scope>NUCLEOTIDE SEQUENCE</scope>
    <source>
        <strain evidence="5">CGMCC 1.15478</strain>
    </source>
</reference>
<reference evidence="5" key="2">
    <citation type="submission" date="2020-09" db="EMBL/GenBank/DDBJ databases">
        <authorList>
            <person name="Sun Q."/>
            <person name="Zhou Y."/>
        </authorList>
    </citation>
    <scope>NUCLEOTIDE SEQUENCE</scope>
    <source>
        <strain evidence="5">CGMCC 1.15478</strain>
    </source>
</reference>
<dbReference type="InterPro" id="IPR029058">
    <property type="entry name" value="AB_hydrolase_fold"/>
</dbReference>
<feature type="domain" description="Carboxylesterase type B" evidence="4">
    <location>
        <begin position="3"/>
        <end position="484"/>
    </location>
</feature>
<dbReference type="EMBL" id="BMJH01000003">
    <property type="protein sequence ID" value="GGC72887.1"/>
    <property type="molecule type" value="Genomic_DNA"/>
</dbReference>
<comment type="caution">
    <text evidence="5">The sequence shown here is derived from an EMBL/GenBank/DDBJ whole genome shotgun (WGS) entry which is preliminary data.</text>
</comment>
<dbReference type="SUPFAM" id="SSF53474">
    <property type="entry name" value="alpha/beta-Hydrolases"/>
    <property type="match status" value="1"/>
</dbReference>
<dbReference type="EC" id="3.1.1.-" evidence="3"/>
<evidence type="ECO:0000256" key="2">
    <source>
        <dbReference type="ARBA" id="ARBA00022801"/>
    </source>
</evidence>
<keyword evidence="2 3" id="KW-0378">Hydrolase</keyword>
<dbReference type="GO" id="GO:0016787">
    <property type="term" value="F:hydrolase activity"/>
    <property type="evidence" value="ECO:0007669"/>
    <property type="project" value="UniProtKB-KW"/>
</dbReference>
<dbReference type="Proteomes" id="UP000641514">
    <property type="component" value="Unassembled WGS sequence"/>
</dbReference>
<evidence type="ECO:0000259" key="4">
    <source>
        <dbReference type="Pfam" id="PF00135"/>
    </source>
</evidence>
<name>A0A916UHA5_9ACTN</name>
<dbReference type="InterPro" id="IPR050309">
    <property type="entry name" value="Type-B_Carboxylest/Lipase"/>
</dbReference>
<dbReference type="Gene3D" id="3.40.50.1820">
    <property type="entry name" value="alpha/beta hydrolase"/>
    <property type="match status" value="1"/>
</dbReference>
<gene>
    <name evidence="5" type="primary">lipT</name>
    <name evidence="5" type="ORF">GCM10011410_27440</name>
</gene>
<evidence type="ECO:0000256" key="1">
    <source>
        <dbReference type="ARBA" id="ARBA00005964"/>
    </source>
</evidence>
<dbReference type="InterPro" id="IPR002018">
    <property type="entry name" value="CarbesteraseB"/>
</dbReference>
<organism evidence="5 6">
    <name type="scientific">Hoyosella rhizosphaerae</name>
    <dbReference type="NCBI Taxonomy" id="1755582"/>
    <lineage>
        <taxon>Bacteria</taxon>
        <taxon>Bacillati</taxon>
        <taxon>Actinomycetota</taxon>
        <taxon>Actinomycetes</taxon>
        <taxon>Mycobacteriales</taxon>
        <taxon>Hoyosellaceae</taxon>
        <taxon>Hoyosella</taxon>
    </lineage>
</organism>
<evidence type="ECO:0000256" key="3">
    <source>
        <dbReference type="RuleBase" id="RU361235"/>
    </source>
</evidence>